<organism evidence="2 3">
    <name type="scientific">Portunus trituberculatus</name>
    <name type="common">Swimming crab</name>
    <name type="synonym">Neptunus trituberculatus</name>
    <dbReference type="NCBI Taxonomy" id="210409"/>
    <lineage>
        <taxon>Eukaryota</taxon>
        <taxon>Metazoa</taxon>
        <taxon>Ecdysozoa</taxon>
        <taxon>Arthropoda</taxon>
        <taxon>Crustacea</taxon>
        <taxon>Multicrustacea</taxon>
        <taxon>Malacostraca</taxon>
        <taxon>Eumalacostraca</taxon>
        <taxon>Eucarida</taxon>
        <taxon>Decapoda</taxon>
        <taxon>Pleocyemata</taxon>
        <taxon>Brachyura</taxon>
        <taxon>Eubrachyura</taxon>
        <taxon>Portunoidea</taxon>
        <taxon>Portunidae</taxon>
        <taxon>Portuninae</taxon>
        <taxon>Portunus</taxon>
    </lineage>
</organism>
<evidence type="ECO:0000256" key="1">
    <source>
        <dbReference type="SAM" id="Phobius"/>
    </source>
</evidence>
<proteinExistence type="predicted"/>
<dbReference type="Proteomes" id="UP000324222">
    <property type="component" value="Unassembled WGS sequence"/>
</dbReference>
<keyword evidence="1" id="KW-1133">Transmembrane helix</keyword>
<evidence type="ECO:0000313" key="3">
    <source>
        <dbReference type="Proteomes" id="UP000324222"/>
    </source>
</evidence>
<gene>
    <name evidence="2" type="ORF">E2C01_050795</name>
</gene>
<keyword evidence="1" id="KW-0472">Membrane</keyword>
<dbReference type="AlphaFoldDB" id="A0A5B7GH28"/>
<dbReference type="EMBL" id="VSRR010014287">
    <property type="protein sequence ID" value="MPC56829.1"/>
    <property type="molecule type" value="Genomic_DNA"/>
</dbReference>
<evidence type="ECO:0000313" key="2">
    <source>
        <dbReference type="EMBL" id="MPC56829.1"/>
    </source>
</evidence>
<comment type="caution">
    <text evidence="2">The sequence shown here is derived from an EMBL/GenBank/DDBJ whole genome shotgun (WGS) entry which is preliminary data.</text>
</comment>
<reference evidence="2 3" key="1">
    <citation type="submission" date="2019-05" db="EMBL/GenBank/DDBJ databases">
        <title>Another draft genome of Portunus trituberculatus and its Hox gene families provides insights of decapod evolution.</title>
        <authorList>
            <person name="Jeong J.-H."/>
            <person name="Song I."/>
            <person name="Kim S."/>
            <person name="Choi T."/>
            <person name="Kim D."/>
            <person name="Ryu S."/>
            <person name="Kim W."/>
        </authorList>
    </citation>
    <scope>NUCLEOTIDE SEQUENCE [LARGE SCALE GENOMIC DNA]</scope>
    <source>
        <tissue evidence="2">Muscle</tissue>
    </source>
</reference>
<accession>A0A5B7GH28</accession>
<name>A0A5B7GH28_PORTR</name>
<keyword evidence="3" id="KW-1185">Reference proteome</keyword>
<keyword evidence="1" id="KW-0812">Transmembrane</keyword>
<feature type="transmembrane region" description="Helical" evidence="1">
    <location>
        <begin position="58"/>
        <end position="78"/>
    </location>
</feature>
<protein>
    <submittedName>
        <fullName evidence="2">Uncharacterized protein</fullName>
    </submittedName>
</protein>
<sequence length="84" mass="9873">MDTEFACSHNSTKTTTTITTTTTTITTTTATITIAAFPATDVHELVAVMVTQHMGDLAAVYVLCLRLLWWWWWWWWWWWCRSES</sequence>